<organism evidence="1 2">
    <name type="scientific">Diaphorobacter ruginosibacter</name>
    <dbReference type="NCBI Taxonomy" id="1715720"/>
    <lineage>
        <taxon>Bacteria</taxon>
        <taxon>Pseudomonadati</taxon>
        <taxon>Pseudomonadota</taxon>
        <taxon>Betaproteobacteria</taxon>
        <taxon>Burkholderiales</taxon>
        <taxon>Comamonadaceae</taxon>
        <taxon>Diaphorobacter</taxon>
    </lineage>
</organism>
<sequence length="274" mass="28969">MSALLACGAASAFAPQAGTWVIDSENNGQPGRGFGLDVQDSTLVMQMYGYEQNGNPTFYLSAGSYTNDQYSGPLNQYRGGRYLGSGDRNGTPTGNAGTVNMRFTSGTTGFITFPGEPEKAISRYNFAYSNSPQSLRGIWLFTPLTSLAPTSDFVALDQIIAGTSTGNGIVASQNGRFGCENQISGELAGSVLCVRVTASGTLERAYRIIYSVNDGEGVMINSTGSSSWMAVARRLGNTSMVGTGPIIKSEEAAQMDEENLRNHLASAVQLLQGQ</sequence>
<keyword evidence="2" id="KW-1185">Reference proteome</keyword>
<name>A0A7G9RNX9_9BURK</name>
<protein>
    <submittedName>
        <fullName evidence="1">Uncharacterized protein</fullName>
    </submittedName>
</protein>
<dbReference type="RefSeq" id="WP_187597569.1">
    <property type="nucleotide sequence ID" value="NZ_CP060714.1"/>
</dbReference>
<proteinExistence type="predicted"/>
<evidence type="ECO:0000313" key="1">
    <source>
        <dbReference type="EMBL" id="QNN57304.1"/>
    </source>
</evidence>
<reference evidence="1 2" key="1">
    <citation type="submission" date="2020-08" db="EMBL/GenBank/DDBJ databases">
        <title>Genome sequence of Diaphorobacter ruginosibacter DSM 27467T.</title>
        <authorList>
            <person name="Hyun D.-W."/>
            <person name="Bae J.-W."/>
        </authorList>
    </citation>
    <scope>NUCLEOTIDE SEQUENCE [LARGE SCALE GENOMIC DNA]</scope>
    <source>
        <strain evidence="1 2">DSM 27467</strain>
    </source>
</reference>
<gene>
    <name evidence="1" type="ORF">H9K76_23130</name>
</gene>
<evidence type="ECO:0000313" key="2">
    <source>
        <dbReference type="Proteomes" id="UP000515811"/>
    </source>
</evidence>
<dbReference type="EMBL" id="CP060714">
    <property type="protein sequence ID" value="QNN57304.1"/>
    <property type="molecule type" value="Genomic_DNA"/>
</dbReference>
<accession>A0A7G9RNX9</accession>
<dbReference type="Proteomes" id="UP000515811">
    <property type="component" value="Chromosome"/>
</dbReference>
<dbReference type="KEGG" id="drg:H9K76_23130"/>
<dbReference type="AlphaFoldDB" id="A0A7G9RNX9"/>